<dbReference type="InterPro" id="IPR001976">
    <property type="entry name" value="Ribosomal_eS24"/>
</dbReference>
<comment type="similarity">
    <text evidence="3">Belongs to the eukaryotic ribosomal protein eS24 family.</text>
</comment>
<proteinExistence type="inferred from homology"/>
<keyword evidence="2 3" id="KW-0687">Ribonucleoprotein</keyword>
<name>A0A0M0BRS8_9ARCH</name>
<dbReference type="GO" id="GO:0005840">
    <property type="term" value="C:ribosome"/>
    <property type="evidence" value="ECO:0007669"/>
    <property type="project" value="UniProtKB-KW"/>
</dbReference>
<dbReference type="InterPro" id="IPR012678">
    <property type="entry name" value="Ribosomal_uL23/eL15/eS24_sf"/>
</dbReference>
<reference evidence="4 5" key="1">
    <citation type="submission" date="2015-06" db="EMBL/GenBank/DDBJ databases">
        <title>New insights into the roles of widespread benthic archaea in carbon and nitrogen cycling.</title>
        <authorList>
            <person name="Lazar C.S."/>
            <person name="Baker B.J."/>
            <person name="Seitz K.W."/>
            <person name="Hyde A.S."/>
            <person name="Dick G.J."/>
            <person name="Hinrichs K.-U."/>
            <person name="Teske A.P."/>
        </authorList>
    </citation>
    <scope>NUCLEOTIDE SEQUENCE [LARGE SCALE GENOMIC DNA]</scope>
    <source>
        <strain evidence="4">DG-45</strain>
    </source>
</reference>
<dbReference type="HAMAP" id="MF_00545">
    <property type="entry name" value="Ribosomal_eS24"/>
    <property type="match status" value="1"/>
</dbReference>
<dbReference type="Gene3D" id="3.30.70.330">
    <property type="match status" value="1"/>
</dbReference>
<sequence>MEIELTSTRVNPIIGRREVAFEVHGASTPRRIEVRLELADILKVDLERVWLRRLETRTGTNLTLGLAHIYDDAARALEVEPEHILRRNQPPQEAAEAVEE</sequence>
<dbReference type="SUPFAM" id="SSF54189">
    <property type="entry name" value="Ribosomal proteins S24e, L23 and L15e"/>
    <property type="match status" value="1"/>
</dbReference>
<dbReference type="InterPro" id="IPR012677">
    <property type="entry name" value="Nucleotide-bd_a/b_plait_sf"/>
</dbReference>
<evidence type="ECO:0000256" key="3">
    <source>
        <dbReference type="HAMAP-Rule" id="MF_00545"/>
    </source>
</evidence>
<keyword evidence="1 3" id="KW-0689">Ribosomal protein</keyword>
<dbReference type="GO" id="GO:0006412">
    <property type="term" value="P:translation"/>
    <property type="evidence" value="ECO:0007669"/>
    <property type="project" value="UniProtKB-UniRule"/>
</dbReference>
<organism evidence="4 5">
    <name type="scientific">miscellaneous Crenarchaeota group-15 archaeon DG-45</name>
    <dbReference type="NCBI Taxonomy" id="1685127"/>
    <lineage>
        <taxon>Archaea</taxon>
        <taxon>Candidatus Bathyarchaeota</taxon>
        <taxon>MCG-15</taxon>
    </lineage>
</organism>
<evidence type="ECO:0000256" key="1">
    <source>
        <dbReference type="ARBA" id="ARBA00022980"/>
    </source>
</evidence>
<evidence type="ECO:0000313" key="5">
    <source>
        <dbReference type="Proteomes" id="UP000037210"/>
    </source>
</evidence>
<dbReference type="AlphaFoldDB" id="A0A0M0BRS8"/>
<comment type="caution">
    <text evidence="4">The sequence shown here is derived from an EMBL/GenBank/DDBJ whole genome shotgun (WGS) entry which is preliminary data.</text>
</comment>
<accession>A0A0M0BRS8</accession>
<protein>
    <recommendedName>
        <fullName evidence="3">Small ribosomal subunit protein eS24</fullName>
    </recommendedName>
</protein>
<dbReference type="Pfam" id="PF01282">
    <property type="entry name" value="Ribosomal_S24e"/>
    <property type="match status" value="1"/>
</dbReference>
<dbReference type="EMBL" id="LFWZ01000012">
    <property type="protein sequence ID" value="KON31134.1"/>
    <property type="molecule type" value="Genomic_DNA"/>
</dbReference>
<dbReference type="GO" id="GO:1990904">
    <property type="term" value="C:ribonucleoprotein complex"/>
    <property type="evidence" value="ECO:0007669"/>
    <property type="project" value="UniProtKB-KW"/>
</dbReference>
<evidence type="ECO:0000313" key="4">
    <source>
        <dbReference type="EMBL" id="KON31134.1"/>
    </source>
</evidence>
<dbReference type="Proteomes" id="UP000037210">
    <property type="component" value="Unassembled WGS sequence"/>
</dbReference>
<gene>
    <name evidence="3" type="primary">rps24e</name>
    <name evidence="4" type="ORF">AC482_01780</name>
</gene>
<evidence type="ECO:0000256" key="2">
    <source>
        <dbReference type="ARBA" id="ARBA00023274"/>
    </source>
</evidence>
<dbReference type="GO" id="GO:0003735">
    <property type="term" value="F:structural constituent of ribosome"/>
    <property type="evidence" value="ECO:0007669"/>
    <property type="project" value="InterPro"/>
</dbReference>